<feature type="signal peptide" evidence="1">
    <location>
        <begin position="1"/>
        <end position="22"/>
    </location>
</feature>
<evidence type="ECO:0000256" key="1">
    <source>
        <dbReference type="SAM" id="SignalP"/>
    </source>
</evidence>
<dbReference type="EMBL" id="RPOK01000005">
    <property type="protein sequence ID" value="RPJ65268.1"/>
    <property type="molecule type" value="Genomic_DNA"/>
</dbReference>
<accession>A0A3N5Z8E8</accession>
<dbReference type="Proteomes" id="UP000275281">
    <property type="component" value="Unassembled WGS sequence"/>
</dbReference>
<name>A0A3N5Z8E8_9ALTE</name>
<evidence type="ECO:0000313" key="3">
    <source>
        <dbReference type="EMBL" id="RPJ65268.1"/>
    </source>
</evidence>
<protein>
    <recommendedName>
        <fullName evidence="2">DUF4097 domain-containing protein</fullName>
    </recommendedName>
</protein>
<dbReference type="InterPro" id="IPR025164">
    <property type="entry name" value="Toastrack_DUF4097"/>
</dbReference>
<gene>
    <name evidence="3" type="ORF">DRW07_15275</name>
</gene>
<dbReference type="OrthoDB" id="6194490at2"/>
<reference evidence="3 4" key="1">
    <citation type="submission" date="2018-11" db="EMBL/GenBank/DDBJ databases">
        <authorList>
            <person name="Ye M.-Q."/>
            <person name="Du Z.-J."/>
        </authorList>
    </citation>
    <scope>NUCLEOTIDE SEQUENCE [LARGE SCALE GENOMIC DNA]</scope>
    <source>
        <strain evidence="3 4">U0105</strain>
    </source>
</reference>
<keyword evidence="1" id="KW-0732">Signal</keyword>
<comment type="caution">
    <text evidence="3">The sequence shown here is derived from an EMBL/GenBank/DDBJ whole genome shotgun (WGS) entry which is preliminary data.</text>
</comment>
<evidence type="ECO:0000313" key="4">
    <source>
        <dbReference type="Proteomes" id="UP000275281"/>
    </source>
</evidence>
<dbReference type="Pfam" id="PF13349">
    <property type="entry name" value="DUF4097"/>
    <property type="match status" value="1"/>
</dbReference>
<proteinExistence type="predicted"/>
<dbReference type="AlphaFoldDB" id="A0A3N5Z8E8"/>
<keyword evidence="4" id="KW-1185">Reference proteome</keyword>
<sequence length="321" mass="34594">MKNVIISLSMVGLALSSSAAFAQQAVNESMSASANGYVHIEHMNGKAKIIGWDKNEVTVTGEVGEKTEEFIFEKRGDEIRIEVEVKSKGWGGWGNWSSDEGDDLTIYVPSASSINYESINARVSLEQLSGGIQVEVVNGHVDADTISGRMRFESVNGNIDVENVEGDLSVETVNGDIRGEQSGNGDLNLDTVNGNIRFTSQSEDVRAESVNGGIELKLATVRDLDITTVNGGIEVGMMLHKEGDVQASSVGGRIEMTFQKDVNARFDIEGHAGGKIVNRITSDEMQKAKYGPRRWLNFSTGSGSAQVEISTVNGRVELSTD</sequence>
<feature type="chain" id="PRO_5018314926" description="DUF4097 domain-containing protein" evidence="1">
    <location>
        <begin position="23"/>
        <end position="321"/>
    </location>
</feature>
<organism evidence="3 4">
    <name type="scientific">Alteromonas sediminis</name>
    <dbReference type="NCBI Taxonomy" id="2259342"/>
    <lineage>
        <taxon>Bacteria</taxon>
        <taxon>Pseudomonadati</taxon>
        <taxon>Pseudomonadota</taxon>
        <taxon>Gammaproteobacteria</taxon>
        <taxon>Alteromonadales</taxon>
        <taxon>Alteromonadaceae</taxon>
        <taxon>Alteromonas/Salinimonas group</taxon>
        <taxon>Alteromonas</taxon>
    </lineage>
</organism>
<dbReference type="RefSeq" id="WP_124028815.1">
    <property type="nucleotide sequence ID" value="NZ_JBHRSN010000014.1"/>
</dbReference>
<evidence type="ECO:0000259" key="2">
    <source>
        <dbReference type="Pfam" id="PF13349"/>
    </source>
</evidence>
<feature type="domain" description="DUF4097" evidence="2">
    <location>
        <begin position="52"/>
        <end position="318"/>
    </location>
</feature>